<gene>
    <name evidence="7" type="ORF">SNE40_004316</name>
</gene>
<dbReference type="Gene3D" id="1.25.40.20">
    <property type="entry name" value="Ankyrin repeat-containing domain"/>
    <property type="match status" value="1"/>
</dbReference>
<dbReference type="PROSITE" id="PS50088">
    <property type="entry name" value="ANK_REPEAT"/>
    <property type="match status" value="3"/>
</dbReference>
<dbReference type="Pfam" id="PF12796">
    <property type="entry name" value="Ank_2"/>
    <property type="match status" value="2"/>
</dbReference>
<feature type="compositionally biased region" description="Basic and acidic residues" evidence="6">
    <location>
        <begin position="1084"/>
        <end position="1093"/>
    </location>
</feature>
<feature type="region of interest" description="Disordered" evidence="6">
    <location>
        <begin position="801"/>
        <end position="855"/>
    </location>
</feature>
<dbReference type="PRINTS" id="PR01415">
    <property type="entry name" value="ANKYRIN"/>
</dbReference>
<dbReference type="InterPro" id="IPR047184">
    <property type="entry name" value="KANK1-4"/>
</dbReference>
<feature type="compositionally biased region" description="Polar residues" evidence="6">
    <location>
        <begin position="174"/>
        <end position="189"/>
    </location>
</feature>
<feature type="repeat" description="ANK" evidence="5">
    <location>
        <begin position="1349"/>
        <end position="1374"/>
    </location>
</feature>
<dbReference type="InterPro" id="IPR021939">
    <property type="entry name" value="KN_motif"/>
</dbReference>
<keyword evidence="8" id="KW-1185">Reference proteome</keyword>
<dbReference type="FunFam" id="1.25.40.20:FF:000017">
    <property type="entry name" value="KN motif and ankyrin repeat domain-containing protein 1"/>
    <property type="match status" value="1"/>
</dbReference>
<comment type="caution">
    <text evidence="7">The sequence shown here is derived from an EMBL/GenBank/DDBJ whole genome shotgun (WGS) entry which is preliminary data.</text>
</comment>
<evidence type="ECO:0008006" key="9">
    <source>
        <dbReference type="Google" id="ProtNLM"/>
    </source>
</evidence>
<feature type="compositionally biased region" description="Low complexity" evidence="6">
    <location>
        <begin position="1158"/>
        <end position="1171"/>
    </location>
</feature>
<feature type="compositionally biased region" description="Polar residues" evidence="6">
    <location>
        <begin position="1529"/>
        <end position="1540"/>
    </location>
</feature>
<evidence type="ECO:0000256" key="4">
    <source>
        <dbReference type="ARBA" id="ARBA00023054"/>
    </source>
</evidence>
<evidence type="ECO:0000256" key="3">
    <source>
        <dbReference type="ARBA" id="ARBA00023043"/>
    </source>
</evidence>
<dbReference type="Pfam" id="PF12075">
    <property type="entry name" value="KN_motif"/>
    <property type="match status" value="1"/>
</dbReference>
<feature type="region of interest" description="Disordered" evidence="6">
    <location>
        <begin position="1082"/>
        <end position="1177"/>
    </location>
</feature>
<dbReference type="GO" id="GO:0005856">
    <property type="term" value="C:cytoskeleton"/>
    <property type="evidence" value="ECO:0007669"/>
    <property type="project" value="TreeGrafter"/>
</dbReference>
<keyword evidence="1" id="KW-0597">Phosphoprotein</keyword>
<evidence type="ECO:0000256" key="5">
    <source>
        <dbReference type="PROSITE-ProRule" id="PRU00023"/>
    </source>
</evidence>
<dbReference type="GO" id="GO:0005737">
    <property type="term" value="C:cytoplasm"/>
    <property type="evidence" value="ECO:0007669"/>
    <property type="project" value="TreeGrafter"/>
</dbReference>
<dbReference type="SUPFAM" id="SSF48403">
    <property type="entry name" value="Ankyrin repeat"/>
    <property type="match status" value="1"/>
</dbReference>
<dbReference type="Proteomes" id="UP001347796">
    <property type="component" value="Unassembled WGS sequence"/>
</dbReference>
<dbReference type="SMART" id="SM00248">
    <property type="entry name" value="ANK"/>
    <property type="match status" value="5"/>
</dbReference>
<organism evidence="7 8">
    <name type="scientific">Patella caerulea</name>
    <name type="common">Rayed Mediterranean limpet</name>
    <dbReference type="NCBI Taxonomy" id="87958"/>
    <lineage>
        <taxon>Eukaryota</taxon>
        <taxon>Metazoa</taxon>
        <taxon>Spiralia</taxon>
        <taxon>Lophotrochozoa</taxon>
        <taxon>Mollusca</taxon>
        <taxon>Gastropoda</taxon>
        <taxon>Patellogastropoda</taxon>
        <taxon>Patelloidea</taxon>
        <taxon>Patellidae</taxon>
        <taxon>Patella</taxon>
    </lineage>
</organism>
<feature type="compositionally biased region" description="Basic and acidic residues" evidence="6">
    <location>
        <begin position="1111"/>
        <end position="1130"/>
    </location>
</feature>
<feature type="compositionally biased region" description="Low complexity" evidence="6">
    <location>
        <begin position="190"/>
        <end position="212"/>
    </location>
</feature>
<dbReference type="GO" id="GO:0030837">
    <property type="term" value="P:negative regulation of actin filament polymerization"/>
    <property type="evidence" value="ECO:0007669"/>
    <property type="project" value="InterPro"/>
</dbReference>
<feature type="repeat" description="ANK" evidence="5">
    <location>
        <begin position="1421"/>
        <end position="1453"/>
    </location>
</feature>
<feature type="repeat" description="ANK" evidence="5">
    <location>
        <begin position="1454"/>
        <end position="1475"/>
    </location>
</feature>
<keyword evidence="2" id="KW-0677">Repeat</keyword>
<feature type="region of interest" description="Disordered" evidence="6">
    <location>
        <begin position="174"/>
        <end position="216"/>
    </location>
</feature>
<evidence type="ECO:0000256" key="1">
    <source>
        <dbReference type="ARBA" id="ARBA00022553"/>
    </source>
</evidence>
<sequence>MAATQVTYVMGTAEVKRREPNGFDQPYESITSPTFYDGKCTCCPYGYHIDLDFVNYCESMANGGTLKNLRRIQRTKRKLRKSMEVMLQQDSSRMEEMTTPPPDVVHSTEASRLMNMVEYEQTSSHQVLHEIDSSVDARIQRIMEVSGQRQQRYASSDSDENYYTVKKTEFSTFPRHNSGGESFESSHIATSLSTSGRTDSLSSLSSVSTLSSEHQGHGTLHTMQVTGMLADQDLPDAVQQKYHTVTSAQLAATLESHMSTTEVTSTTTTDSHTVTISRASLQAIREAVAVSLKRMKELEEQAKAIPILQVRISVLKEEKRLLMLQAKANRNNRVLTRTVGTGDNHINMDYDKMTSTPRSFDFQFSPRAASPMTLGNKTPPAVSPKPKIRHTGIGDHSVIEPYLLQPFLPTGYTTRHNEVENEIRSHTYEREIIRSPHVQTVLKSSPRTLTRSIGVGDGNVMGNSGVQIHEKELRTVIIGGPGSVSKRNVGIECRVPTRDVGIMYVCDEEKPATRTVGINVDTGSLLTSLSFKREELSSALREVLHHSVRSIGINCNLKPQMVNTGTSSERMRCISIGCGDDRVDIDIRPTTIKKSVGIVARPEISNRSMNTERGWMLDSSTNTPIIDRRSKGTSTDKTRQCFNSTNTESVGQKHAKLQTDLKVFFATDQMKNTGSNTSRISTHNMGVNTQQKPLTDENFDFELSFFDQSTNTDGVMYKKRDNIIRTADVGVSSDSAEKEYDDEEIKEDYYETYTTKTFEEQVPVTYDSNDSNYSITRRIITEEQPVNTGYTTTTKRITSSIPVSIGSSGSSSITSGYSSSSHGGSYSGSGINHGIIDSLDETDDSGESTTRTVETTRIIGQEPFARGYSISSRSSIGHTYIEPTDFVSSHIIQAKESIKTNPNPYDYGTDFSGLRHMKRRTNIETDDSNSVDNSYSSISTSPSSSSSYTSKITTDRRRKEVEYEPCHLKDVTITDEDVENAPGYMRYLSDKNEDGSPKTKTMSTSDLGFDEEAEETVTTVKTVRTVEGGSDSSQNKMKRNSKEVDMNKFMNIGGESNLMETSADSGFGSGYSITKSVRTLEITGDGKGRRTETRSVMGPDGEVTTTVIGDKSGDAKSAEFNRSEFMKSELSRLAGRSDSSLSTSLGDGETYYSSSYPSNENQQTSNSESHSFSSDVQLGDSKYDSLKSCIKRSKSDTQVKRGITFADSVVGGTGLSSEDSDRESDSDSASYDEGSYDGRQGKIVYSCQDDVVIASGVPGAQMFDQNIRETFELSPSLRGACVIVANYLEDSTTVQTRQLNTARNTIMNEWFRVTNNKLANAYQIEDYMSSFNEVSRSLLKYIVNMTDDNGNTAIHYAVSHCNFEVVSLLLDTEACDIDKPNKAGYTALMLAALASEQTSELRAVVQRLFSQGNINAKASQAGQTALMLAVSHGRTNMVRLLLDAGADVNQRDDDGSTALMCACEHGHTEIVKLLLGQVDCDASLTDNDGSTALEIAMEAGHKDIGVILYAHLNFSKQASPAIPRRRKNSNSPTNRGVHQH</sequence>
<evidence type="ECO:0000313" key="8">
    <source>
        <dbReference type="Proteomes" id="UP001347796"/>
    </source>
</evidence>
<feature type="region of interest" description="Disordered" evidence="6">
    <location>
        <begin position="921"/>
        <end position="956"/>
    </location>
</feature>
<proteinExistence type="predicted"/>
<feature type="compositionally biased region" description="Low complexity" evidence="6">
    <location>
        <begin position="801"/>
        <end position="836"/>
    </location>
</feature>
<accession>A0AAN8PX20</accession>
<protein>
    <recommendedName>
        <fullName evidence="9">KN motif and ankyrin repeat domain-containing protein 1</fullName>
    </recommendedName>
</protein>
<feature type="region of interest" description="Disordered" evidence="6">
    <location>
        <begin position="1211"/>
        <end position="1235"/>
    </location>
</feature>
<reference evidence="7 8" key="1">
    <citation type="submission" date="2024-01" db="EMBL/GenBank/DDBJ databases">
        <title>The genome of the rayed Mediterranean limpet Patella caerulea (Linnaeus, 1758).</title>
        <authorList>
            <person name="Anh-Thu Weber A."/>
            <person name="Halstead-Nussloch G."/>
        </authorList>
    </citation>
    <scope>NUCLEOTIDE SEQUENCE [LARGE SCALE GENOMIC DNA]</scope>
    <source>
        <strain evidence="7">AATW-2023a</strain>
        <tissue evidence="7">Whole specimen</tissue>
    </source>
</reference>
<evidence type="ECO:0000313" key="7">
    <source>
        <dbReference type="EMBL" id="KAK6188049.1"/>
    </source>
</evidence>
<keyword evidence="4" id="KW-0175">Coiled coil</keyword>
<feature type="region of interest" description="Disordered" evidence="6">
    <location>
        <begin position="1519"/>
        <end position="1540"/>
    </location>
</feature>
<keyword evidence="3 5" id="KW-0040">ANK repeat</keyword>
<dbReference type="InterPro" id="IPR036770">
    <property type="entry name" value="Ankyrin_rpt-contain_sf"/>
</dbReference>
<dbReference type="PANTHER" id="PTHR24168">
    <property type="entry name" value="KN MOTIF AND ANKYRIN REPEAT DOMAIN-CONTAINING"/>
    <property type="match status" value="1"/>
</dbReference>
<evidence type="ECO:0000256" key="2">
    <source>
        <dbReference type="ARBA" id="ARBA00022737"/>
    </source>
</evidence>
<dbReference type="EMBL" id="JAZGQO010000003">
    <property type="protein sequence ID" value="KAK6188049.1"/>
    <property type="molecule type" value="Genomic_DNA"/>
</dbReference>
<feature type="compositionally biased region" description="Low complexity" evidence="6">
    <location>
        <begin position="1137"/>
        <end position="1150"/>
    </location>
</feature>
<feature type="region of interest" description="Disordered" evidence="6">
    <location>
        <begin position="614"/>
        <end position="642"/>
    </location>
</feature>
<dbReference type="PROSITE" id="PS50297">
    <property type="entry name" value="ANK_REP_REGION"/>
    <property type="match status" value="3"/>
</dbReference>
<feature type="compositionally biased region" description="Low complexity" evidence="6">
    <location>
        <begin position="930"/>
        <end position="952"/>
    </location>
</feature>
<dbReference type="InterPro" id="IPR002110">
    <property type="entry name" value="Ankyrin_rpt"/>
</dbReference>
<dbReference type="PANTHER" id="PTHR24168:SF21">
    <property type="entry name" value="KANK, ISOFORM D"/>
    <property type="match status" value="1"/>
</dbReference>
<evidence type="ECO:0000256" key="6">
    <source>
        <dbReference type="SAM" id="MobiDB-lite"/>
    </source>
</evidence>
<name>A0AAN8PX20_PATCE</name>
<feature type="compositionally biased region" description="Basic and acidic residues" evidence="6">
    <location>
        <begin position="626"/>
        <end position="639"/>
    </location>
</feature>